<proteinExistence type="predicted"/>
<feature type="compositionally biased region" description="Basic and acidic residues" evidence="1">
    <location>
        <begin position="355"/>
        <end position="382"/>
    </location>
</feature>
<reference evidence="2" key="1">
    <citation type="submission" date="2014-11" db="EMBL/GenBank/DDBJ databases">
        <authorList>
            <person name="Otto D Thomas"/>
            <person name="Naeem Raeece"/>
        </authorList>
    </citation>
    <scope>NUCLEOTIDE SEQUENCE</scope>
</reference>
<feature type="region of interest" description="Disordered" evidence="1">
    <location>
        <begin position="355"/>
        <end position="480"/>
    </location>
</feature>
<organism evidence="2">
    <name type="scientific">Chromera velia CCMP2878</name>
    <dbReference type="NCBI Taxonomy" id="1169474"/>
    <lineage>
        <taxon>Eukaryota</taxon>
        <taxon>Sar</taxon>
        <taxon>Alveolata</taxon>
        <taxon>Colpodellida</taxon>
        <taxon>Chromeraceae</taxon>
        <taxon>Chromera</taxon>
    </lineage>
</organism>
<feature type="compositionally biased region" description="Acidic residues" evidence="1">
    <location>
        <begin position="436"/>
        <end position="446"/>
    </location>
</feature>
<dbReference type="VEuPathDB" id="CryptoDB:Cvel_10404"/>
<evidence type="ECO:0000313" key="2">
    <source>
        <dbReference type="EMBL" id="CEM51126.1"/>
    </source>
</evidence>
<dbReference type="EMBL" id="CDMZ01004860">
    <property type="protein sequence ID" value="CEM51126.1"/>
    <property type="molecule type" value="Genomic_DNA"/>
</dbReference>
<name>A0A0G4I2I5_9ALVE</name>
<feature type="compositionally biased region" description="Acidic residues" evidence="1">
    <location>
        <begin position="410"/>
        <end position="420"/>
    </location>
</feature>
<feature type="compositionally biased region" description="Basic and acidic residues" evidence="1">
    <location>
        <begin position="448"/>
        <end position="461"/>
    </location>
</feature>
<dbReference type="AlphaFoldDB" id="A0A0G4I2I5"/>
<accession>A0A0G4I2I5</accession>
<evidence type="ECO:0000256" key="1">
    <source>
        <dbReference type="SAM" id="MobiDB-lite"/>
    </source>
</evidence>
<feature type="compositionally biased region" description="Low complexity" evidence="1">
    <location>
        <begin position="421"/>
        <end position="431"/>
    </location>
</feature>
<protein>
    <submittedName>
        <fullName evidence="2">Uncharacterized protein</fullName>
    </submittedName>
</protein>
<dbReference type="PhylomeDB" id="A0A0G4I2I5"/>
<gene>
    <name evidence="2" type="ORF">Cvel_10404</name>
</gene>
<sequence length="480" mass="54675">MKGTILDPSGPGVLRTPGMVRQCTRAPSRGRRVKDPGPVFYNKKGNRLLGADGEPLGYNWKVERPVFMTYHRGVYNAWTRRFALMLHPDLGEITQGEVFDTLKNYLAPQLIKGVKGDSWRSGSATKTQDEIQEARGMFLGDMGFDLEEDSLKKIMSHNQGVYLHSPPQPRRIEIPEGWTTSMSLRVSIAPDAAGGKRRGRYYIHMALNYLDRPKQEWIEADRELRETDGLSQIEPPGAKYTYWTPLEGKFWTVGLSMAVGFPERYYGYKRIEFQNYVLPSSYDPDPVVASIRAYMEGGDRMMEHFWDVFWGTKSNEDEKTWCLVYEMCYQVRCMFYRSKHHNDCSRPIMFEREDPTVEVVPPKDPRDRVDKNEVGRGDRAWEELSDTSVAKTSRERRGGEGSPYARVSGAEDEETEEDTFASESLLWGRSSGSDRDDGDDGGDPPDGDGGHRDPSPDDSPHDLPPASRGLFWRRLGQGNR</sequence>